<comment type="caution">
    <text evidence="1">The sequence shown here is derived from an EMBL/GenBank/DDBJ whole genome shotgun (WGS) entry which is preliminary data.</text>
</comment>
<dbReference type="RefSeq" id="WP_174401200.1">
    <property type="nucleotide sequence ID" value="NZ_VBSB01000035.1"/>
</dbReference>
<name>A0ABX2K0U8_9MYCO</name>
<dbReference type="Proteomes" id="UP000708347">
    <property type="component" value="Unassembled WGS sequence"/>
</dbReference>
<sequence>MSVLDVDPESLEMLAVRCSALAAEVTSVSRHQAGAIAPGQATAAAVQTLHAGVDTAGQAVAARLVSTAEKLTTGGAAFLGHEHTAAADLTMVAPRET</sequence>
<reference evidence="1 2" key="1">
    <citation type="submission" date="2019-05" db="EMBL/GenBank/DDBJ databases">
        <title>Mycolicibacterium sphagni ENV482 genome assembly.</title>
        <authorList>
            <person name="Chen W."/>
            <person name="Faulkner N.W."/>
            <person name="Hyman M.R."/>
        </authorList>
    </citation>
    <scope>NUCLEOTIDE SEQUENCE [LARGE SCALE GENOMIC DNA]</scope>
    <source>
        <strain evidence="1 2">ENV482</strain>
    </source>
</reference>
<gene>
    <name evidence="1" type="ORF">FEG63_29305</name>
</gene>
<proteinExistence type="predicted"/>
<evidence type="ECO:0000313" key="2">
    <source>
        <dbReference type="Proteomes" id="UP000708347"/>
    </source>
</evidence>
<accession>A0ABX2K0U8</accession>
<evidence type="ECO:0008006" key="3">
    <source>
        <dbReference type="Google" id="ProtNLM"/>
    </source>
</evidence>
<protein>
    <recommendedName>
        <fullName evidence="3">ESX-1 secretion-associated protein</fullName>
    </recommendedName>
</protein>
<evidence type="ECO:0000313" key="1">
    <source>
        <dbReference type="EMBL" id="NTY63624.1"/>
    </source>
</evidence>
<dbReference type="EMBL" id="VBSB01000035">
    <property type="protein sequence ID" value="NTY63624.1"/>
    <property type="molecule type" value="Genomic_DNA"/>
</dbReference>
<keyword evidence="2" id="KW-1185">Reference proteome</keyword>
<organism evidence="1 2">
    <name type="scientific">Mycolicibacterium sphagni</name>
    <dbReference type="NCBI Taxonomy" id="1786"/>
    <lineage>
        <taxon>Bacteria</taxon>
        <taxon>Bacillati</taxon>
        <taxon>Actinomycetota</taxon>
        <taxon>Actinomycetes</taxon>
        <taxon>Mycobacteriales</taxon>
        <taxon>Mycobacteriaceae</taxon>
        <taxon>Mycolicibacterium</taxon>
    </lineage>
</organism>